<proteinExistence type="predicted"/>
<evidence type="ECO:0000256" key="1">
    <source>
        <dbReference type="SAM" id="Phobius"/>
    </source>
</evidence>
<keyword evidence="1" id="KW-0812">Transmembrane</keyword>
<accession>A0AAU8JJ48</accession>
<protein>
    <submittedName>
        <fullName evidence="2">Uncharacterized protein</fullName>
    </submittedName>
</protein>
<name>A0AAU8JJ48_9CYAN</name>
<organism evidence="2">
    <name type="scientific">Planktothricoides raciborskii GIHE-MW2</name>
    <dbReference type="NCBI Taxonomy" id="2792601"/>
    <lineage>
        <taxon>Bacteria</taxon>
        <taxon>Bacillati</taxon>
        <taxon>Cyanobacteriota</taxon>
        <taxon>Cyanophyceae</taxon>
        <taxon>Oscillatoriophycideae</taxon>
        <taxon>Oscillatoriales</taxon>
        <taxon>Oscillatoriaceae</taxon>
        <taxon>Planktothricoides</taxon>
    </lineage>
</organism>
<keyword evidence="1" id="KW-1133">Transmembrane helix</keyword>
<dbReference type="EMBL" id="CP159837">
    <property type="protein sequence ID" value="XCM38869.1"/>
    <property type="molecule type" value="Genomic_DNA"/>
</dbReference>
<evidence type="ECO:0000313" key="2">
    <source>
        <dbReference type="EMBL" id="XCM38869.1"/>
    </source>
</evidence>
<keyword evidence="1" id="KW-0472">Membrane</keyword>
<dbReference type="AlphaFoldDB" id="A0AAU8JJ48"/>
<sequence>MAIFRQYIAPFFILLVFLFTLMVVSARIWLPSDMIAPAPVDEEIMEEQALFPASERLSVLIKGLPDFPGMAGNS</sequence>
<dbReference type="RefSeq" id="WP_054464625.1">
    <property type="nucleotide sequence ID" value="NZ_CP159837.1"/>
</dbReference>
<gene>
    <name evidence="2" type="ORF">ABWT76_001745</name>
</gene>
<feature type="transmembrane region" description="Helical" evidence="1">
    <location>
        <begin position="7"/>
        <end position="30"/>
    </location>
</feature>
<reference evidence="2" key="1">
    <citation type="submission" date="2024-07" db="EMBL/GenBank/DDBJ databases">
        <authorList>
            <person name="Kim Y.J."/>
            <person name="Jeong J.Y."/>
        </authorList>
    </citation>
    <scope>NUCLEOTIDE SEQUENCE</scope>
    <source>
        <strain evidence="2">GIHE-MW2</strain>
    </source>
</reference>